<feature type="region of interest" description="Disordered" evidence="5">
    <location>
        <begin position="349"/>
        <end position="373"/>
    </location>
</feature>
<dbReference type="AlphaFoldDB" id="A0A7J0CK59"/>
<dbReference type="Pfam" id="PF00126">
    <property type="entry name" value="HTH_1"/>
    <property type="match status" value="1"/>
</dbReference>
<dbReference type="Gene3D" id="1.10.10.10">
    <property type="entry name" value="Winged helix-like DNA-binding domain superfamily/Winged helix DNA-binding domain"/>
    <property type="match status" value="1"/>
</dbReference>
<dbReference type="InterPro" id="IPR005119">
    <property type="entry name" value="LysR_subst-bd"/>
</dbReference>
<dbReference type="SUPFAM" id="SSF53850">
    <property type="entry name" value="Periplasmic binding protein-like II"/>
    <property type="match status" value="1"/>
</dbReference>
<keyword evidence="4" id="KW-0804">Transcription</keyword>
<protein>
    <submittedName>
        <fullName evidence="7">Transcriptional regulator</fullName>
    </submittedName>
</protein>
<evidence type="ECO:0000256" key="5">
    <source>
        <dbReference type="SAM" id="MobiDB-lite"/>
    </source>
</evidence>
<name>A0A7J0CK59_STRMI</name>
<dbReference type="InterPro" id="IPR000847">
    <property type="entry name" value="LysR_HTH_N"/>
</dbReference>
<proteinExistence type="inferred from homology"/>
<dbReference type="InterPro" id="IPR036388">
    <property type="entry name" value="WH-like_DNA-bd_sf"/>
</dbReference>
<evidence type="ECO:0000313" key="8">
    <source>
        <dbReference type="Proteomes" id="UP000498740"/>
    </source>
</evidence>
<dbReference type="GO" id="GO:0000976">
    <property type="term" value="F:transcription cis-regulatory region binding"/>
    <property type="evidence" value="ECO:0007669"/>
    <property type="project" value="TreeGrafter"/>
</dbReference>
<dbReference type="PANTHER" id="PTHR30126">
    <property type="entry name" value="HTH-TYPE TRANSCRIPTIONAL REGULATOR"/>
    <property type="match status" value="1"/>
</dbReference>
<feature type="region of interest" description="Disordered" evidence="5">
    <location>
        <begin position="1"/>
        <end position="33"/>
    </location>
</feature>
<reference evidence="7 8" key="1">
    <citation type="submission" date="2020-05" db="EMBL/GenBank/DDBJ databases">
        <title>Whole genome shotgun sequence of Streptomyces microflavus NBRC 13062.</title>
        <authorList>
            <person name="Komaki H."/>
            <person name="Tamura T."/>
        </authorList>
    </citation>
    <scope>NUCLEOTIDE SEQUENCE [LARGE SCALE GENOMIC DNA]</scope>
    <source>
        <strain evidence="7 8">NBRC 13062</strain>
    </source>
</reference>
<feature type="compositionally biased region" description="Gly residues" evidence="5">
    <location>
        <begin position="19"/>
        <end position="29"/>
    </location>
</feature>
<comment type="similarity">
    <text evidence="1">Belongs to the LysR transcriptional regulatory family.</text>
</comment>
<comment type="caution">
    <text evidence="7">The sequence shown here is derived from an EMBL/GenBank/DDBJ whole genome shotgun (WGS) entry which is preliminary data.</text>
</comment>
<dbReference type="PRINTS" id="PR00039">
    <property type="entry name" value="HTHLYSR"/>
</dbReference>
<keyword evidence="2" id="KW-0805">Transcription regulation</keyword>
<dbReference type="InterPro" id="IPR036390">
    <property type="entry name" value="WH_DNA-bd_sf"/>
</dbReference>
<evidence type="ECO:0000256" key="3">
    <source>
        <dbReference type="ARBA" id="ARBA00023125"/>
    </source>
</evidence>
<feature type="domain" description="HTH lysR-type" evidence="6">
    <location>
        <begin position="75"/>
        <end position="132"/>
    </location>
</feature>
<evidence type="ECO:0000256" key="4">
    <source>
        <dbReference type="ARBA" id="ARBA00023163"/>
    </source>
</evidence>
<dbReference type="PANTHER" id="PTHR30126:SF39">
    <property type="entry name" value="HTH-TYPE TRANSCRIPTIONAL REGULATOR CYSL"/>
    <property type="match status" value="1"/>
</dbReference>
<dbReference type="Gene3D" id="3.40.190.10">
    <property type="entry name" value="Periplasmic binding protein-like II"/>
    <property type="match status" value="2"/>
</dbReference>
<dbReference type="Pfam" id="PF03466">
    <property type="entry name" value="LysR_substrate"/>
    <property type="match status" value="1"/>
</dbReference>
<dbReference type="EMBL" id="BLWD01000001">
    <property type="protein sequence ID" value="GFN02688.1"/>
    <property type="molecule type" value="Genomic_DNA"/>
</dbReference>
<evidence type="ECO:0000256" key="1">
    <source>
        <dbReference type="ARBA" id="ARBA00009437"/>
    </source>
</evidence>
<gene>
    <name evidence="7" type="ORF">Smic_12440</name>
</gene>
<dbReference type="PROSITE" id="PS50931">
    <property type="entry name" value="HTH_LYSR"/>
    <property type="match status" value="1"/>
</dbReference>
<organism evidence="7 8">
    <name type="scientific">Streptomyces microflavus</name>
    <name type="common">Streptomyces lipmanii</name>
    <dbReference type="NCBI Taxonomy" id="1919"/>
    <lineage>
        <taxon>Bacteria</taxon>
        <taxon>Bacillati</taxon>
        <taxon>Actinomycetota</taxon>
        <taxon>Actinomycetes</taxon>
        <taxon>Kitasatosporales</taxon>
        <taxon>Streptomycetaceae</taxon>
        <taxon>Streptomyces</taxon>
    </lineage>
</organism>
<dbReference type="GO" id="GO:0003700">
    <property type="term" value="F:DNA-binding transcription factor activity"/>
    <property type="evidence" value="ECO:0007669"/>
    <property type="project" value="InterPro"/>
</dbReference>
<dbReference type="CDD" id="cd08420">
    <property type="entry name" value="PBP2_CysL_like"/>
    <property type="match status" value="1"/>
</dbReference>
<dbReference type="Proteomes" id="UP000498740">
    <property type="component" value="Unassembled WGS sequence"/>
</dbReference>
<accession>A0A7J0CK59</accession>
<dbReference type="SUPFAM" id="SSF46785">
    <property type="entry name" value="Winged helix' DNA-binding domain"/>
    <property type="match status" value="1"/>
</dbReference>
<evidence type="ECO:0000259" key="6">
    <source>
        <dbReference type="PROSITE" id="PS50931"/>
    </source>
</evidence>
<dbReference type="FunFam" id="1.10.10.10:FF:000001">
    <property type="entry name" value="LysR family transcriptional regulator"/>
    <property type="match status" value="1"/>
</dbReference>
<sequence>MPQGRQPPHDRPRVRPPGCGAGEESGGPGLRKDGHATILRAPAAAHQGPRSYEVISWLYAQRRPSPRAPLSHRVPDLGALELLLAVARHGSLGRAAKDVGITQPAASSRIRSMERQLGVALLDRSPRGSRLTDAGALVTDWARRVVEAAESFDAGAQALRDRRDSRLRVAASMTIAEYLLPGWLIALRAERPDTAVSLLVGNSADVARRLVTGEADLGFVEGLSIPEGLDGTVIAHDRLVVVVAPSHPWARRRTPLLPGELAATPLILRERGSGTRQVLDAALAVHGGLAQPLLELSSTTAVKGAAESGAGPCVLSELALGEELSSRRLVKIPVAGVRLRRQLRAVWPAGHRPTGPARDLLSRTGRDPVTSAP</sequence>
<evidence type="ECO:0000256" key="2">
    <source>
        <dbReference type="ARBA" id="ARBA00023015"/>
    </source>
</evidence>
<evidence type="ECO:0000313" key="7">
    <source>
        <dbReference type="EMBL" id="GFN02688.1"/>
    </source>
</evidence>
<keyword evidence="3" id="KW-0238">DNA-binding</keyword>